<dbReference type="PANTHER" id="PTHR48111">
    <property type="entry name" value="REGULATOR OF RPOS"/>
    <property type="match status" value="1"/>
</dbReference>
<evidence type="ECO:0000259" key="11">
    <source>
        <dbReference type="PROSITE" id="PS51755"/>
    </source>
</evidence>
<evidence type="ECO:0000313" key="13">
    <source>
        <dbReference type="Proteomes" id="UP000198619"/>
    </source>
</evidence>
<dbReference type="SMART" id="SM00448">
    <property type="entry name" value="REC"/>
    <property type="match status" value="1"/>
</dbReference>
<comment type="function">
    <text evidence="7">May play the central regulatory role in sporulation. It may be an element of the effector pathway responsible for the activation of sporulation genes in response to nutritional stress. Spo0A may act in concert with spo0H (a sigma factor) to control the expression of some genes that are critical to the sporulation process.</text>
</comment>
<evidence type="ECO:0000259" key="10">
    <source>
        <dbReference type="PROSITE" id="PS50110"/>
    </source>
</evidence>
<dbReference type="InterPro" id="IPR001867">
    <property type="entry name" value="OmpR/PhoB-type_DNA-bd"/>
</dbReference>
<dbReference type="PROSITE" id="PS50110">
    <property type="entry name" value="RESPONSE_REGULATORY"/>
    <property type="match status" value="1"/>
</dbReference>
<dbReference type="FunFam" id="3.40.50.2300:FF:000001">
    <property type="entry name" value="DNA-binding response regulator PhoB"/>
    <property type="match status" value="1"/>
</dbReference>
<dbReference type="GO" id="GO:0000156">
    <property type="term" value="F:phosphorelay response regulator activity"/>
    <property type="evidence" value="ECO:0007669"/>
    <property type="project" value="TreeGrafter"/>
</dbReference>
<dbReference type="InterPro" id="IPR036388">
    <property type="entry name" value="WH-like_DNA-bd_sf"/>
</dbReference>
<dbReference type="CDD" id="cd17574">
    <property type="entry name" value="REC_OmpR"/>
    <property type="match status" value="1"/>
</dbReference>
<keyword evidence="2 8" id="KW-0597">Phosphoprotein</keyword>
<proteinExistence type="predicted"/>
<feature type="domain" description="OmpR/PhoB-type" evidence="11">
    <location>
        <begin position="128"/>
        <end position="227"/>
    </location>
</feature>
<evidence type="ECO:0000256" key="5">
    <source>
        <dbReference type="ARBA" id="ARBA00023125"/>
    </source>
</evidence>
<dbReference type="GO" id="GO:0000976">
    <property type="term" value="F:transcription cis-regulatory region binding"/>
    <property type="evidence" value="ECO:0007669"/>
    <property type="project" value="TreeGrafter"/>
</dbReference>
<evidence type="ECO:0000256" key="2">
    <source>
        <dbReference type="ARBA" id="ARBA00022553"/>
    </source>
</evidence>
<evidence type="ECO:0000256" key="6">
    <source>
        <dbReference type="ARBA" id="ARBA00023163"/>
    </source>
</evidence>
<protein>
    <recommendedName>
        <fullName evidence="1">Stage 0 sporulation protein A homolog</fullName>
    </recommendedName>
</protein>
<reference evidence="12 13" key="1">
    <citation type="submission" date="2016-10" db="EMBL/GenBank/DDBJ databases">
        <authorList>
            <person name="de Groot N.N."/>
        </authorList>
    </citation>
    <scope>NUCLEOTIDE SEQUENCE [LARGE SCALE GENOMIC DNA]</scope>
    <source>
        <strain evidence="12 13">DSM 12271</strain>
    </source>
</reference>
<dbReference type="InterPro" id="IPR039420">
    <property type="entry name" value="WalR-like"/>
</dbReference>
<keyword evidence="3" id="KW-0902">Two-component regulatory system</keyword>
<accession>A0A1I1AR91</accession>
<dbReference type="PANTHER" id="PTHR48111:SF10">
    <property type="entry name" value="STAGE 0 SPORULATION PROTEIN A HOMOLOG"/>
    <property type="match status" value="1"/>
</dbReference>
<dbReference type="EMBL" id="FOKI01000044">
    <property type="protein sequence ID" value="SFB40437.1"/>
    <property type="molecule type" value="Genomic_DNA"/>
</dbReference>
<dbReference type="InterPro" id="IPR001789">
    <property type="entry name" value="Sig_transdc_resp-reg_receiver"/>
</dbReference>
<evidence type="ECO:0000256" key="3">
    <source>
        <dbReference type="ARBA" id="ARBA00023012"/>
    </source>
</evidence>
<dbReference type="GO" id="GO:0005829">
    <property type="term" value="C:cytosol"/>
    <property type="evidence" value="ECO:0007669"/>
    <property type="project" value="TreeGrafter"/>
</dbReference>
<evidence type="ECO:0000256" key="8">
    <source>
        <dbReference type="PROSITE-ProRule" id="PRU00169"/>
    </source>
</evidence>
<dbReference type="Proteomes" id="UP000198619">
    <property type="component" value="Unassembled WGS sequence"/>
</dbReference>
<feature type="DNA-binding region" description="OmpR/PhoB-type" evidence="9">
    <location>
        <begin position="128"/>
        <end position="227"/>
    </location>
</feature>
<dbReference type="RefSeq" id="WP_090042898.1">
    <property type="nucleotide sequence ID" value="NZ_FOKI01000044.1"/>
</dbReference>
<dbReference type="Gene3D" id="6.10.250.690">
    <property type="match status" value="1"/>
</dbReference>
<feature type="domain" description="Response regulatory" evidence="10">
    <location>
        <begin position="4"/>
        <end position="117"/>
    </location>
</feature>
<dbReference type="FunFam" id="1.10.10.10:FF:000018">
    <property type="entry name" value="DNA-binding response regulator ResD"/>
    <property type="match status" value="1"/>
</dbReference>
<keyword evidence="4" id="KW-0805">Transcription regulation</keyword>
<evidence type="ECO:0000256" key="9">
    <source>
        <dbReference type="PROSITE-ProRule" id="PRU01091"/>
    </source>
</evidence>
<feature type="modified residue" description="4-aspartylphosphate" evidence="8">
    <location>
        <position position="53"/>
    </location>
</feature>
<dbReference type="SMART" id="SM00862">
    <property type="entry name" value="Trans_reg_C"/>
    <property type="match status" value="1"/>
</dbReference>
<dbReference type="Pfam" id="PF00486">
    <property type="entry name" value="Trans_reg_C"/>
    <property type="match status" value="1"/>
</dbReference>
<name>A0A1I1AR91_9CLOT</name>
<dbReference type="InterPro" id="IPR011006">
    <property type="entry name" value="CheY-like_superfamily"/>
</dbReference>
<evidence type="ECO:0000256" key="4">
    <source>
        <dbReference type="ARBA" id="ARBA00023015"/>
    </source>
</evidence>
<dbReference type="GO" id="GO:0032993">
    <property type="term" value="C:protein-DNA complex"/>
    <property type="evidence" value="ECO:0007669"/>
    <property type="project" value="TreeGrafter"/>
</dbReference>
<evidence type="ECO:0000256" key="7">
    <source>
        <dbReference type="ARBA" id="ARBA00024867"/>
    </source>
</evidence>
<gene>
    <name evidence="12" type="ORF">SAMN04488528_10449</name>
</gene>
<dbReference type="PROSITE" id="PS51755">
    <property type="entry name" value="OMPR_PHOB"/>
    <property type="match status" value="1"/>
</dbReference>
<dbReference type="CDD" id="cd00383">
    <property type="entry name" value="trans_reg_C"/>
    <property type="match status" value="1"/>
</dbReference>
<dbReference type="Gene3D" id="1.10.10.10">
    <property type="entry name" value="Winged helix-like DNA-binding domain superfamily/Winged helix DNA-binding domain"/>
    <property type="match status" value="1"/>
</dbReference>
<dbReference type="GO" id="GO:0006355">
    <property type="term" value="P:regulation of DNA-templated transcription"/>
    <property type="evidence" value="ECO:0007669"/>
    <property type="project" value="InterPro"/>
</dbReference>
<organism evidence="12 13">
    <name type="scientific">Clostridium frigidicarnis</name>
    <dbReference type="NCBI Taxonomy" id="84698"/>
    <lineage>
        <taxon>Bacteria</taxon>
        <taxon>Bacillati</taxon>
        <taxon>Bacillota</taxon>
        <taxon>Clostridia</taxon>
        <taxon>Eubacteriales</taxon>
        <taxon>Clostridiaceae</taxon>
        <taxon>Clostridium</taxon>
    </lineage>
</organism>
<keyword evidence="5 9" id="KW-0238">DNA-binding</keyword>
<keyword evidence="13" id="KW-1185">Reference proteome</keyword>
<dbReference type="SUPFAM" id="SSF52172">
    <property type="entry name" value="CheY-like"/>
    <property type="match status" value="1"/>
</dbReference>
<evidence type="ECO:0000313" key="12">
    <source>
        <dbReference type="EMBL" id="SFB40437.1"/>
    </source>
</evidence>
<dbReference type="AlphaFoldDB" id="A0A1I1AR91"/>
<dbReference type="Gene3D" id="3.40.50.2300">
    <property type="match status" value="1"/>
</dbReference>
<evidence type="ECO:0000256" key="1">
    <source>
        <dbReference type="ARBA" id="ARBA00018672"/>
    </source>
</evidence>
<dbReference type="STRING" id="84698.SAMN04488528_10449"/>
<keyword evidence="6" id="KW-0804">Transcription</keyword>
<dbReference type="Pfam" id="PF00072">
    <property type="entry name" value="Response_reg"/>
    <property type="match status" value="1"/>
</dbReference>
<sequence length="229" mass="26574">MCNRLLVVEDDKDIAFMLRDYLSKENYEVLIANNGQEGLKLVRENQVSLILLDVMMPVMDGYETLSNIREFSNVPVIMLTAKGQQFDKVIGFKKGCDDYIVKPFDLVELTLRVKAILRRGSINVTSNDLVKVYKDLKINKEDYSVVKSGVDIKLTKKEFDILALLVWNQDRIYSSQTIYEQVWNESYLDNDNSVITHMRNLREKIGDRVKESIYIKTIWGVGYKVEKDI</sequence>
<dbReference type="OrthoDB" id="4127888at2"/>